<feature type="region of interest" description="Disordered" evidence="1">
    <location>
        <begin position="1"/>
        <end position="23"/>
    </location>
</feature>
<reference evidence="3" key="2">
    <citation type="submission" date="2020-09" db="EMBL/GenBank/DDBJ databases">
        <authorList>
            <person name="Sun Q."/>
            <person name="Zhou Y."/>
        </authorList>
    </citation>
    <scope>NUCLEOTIDE SEQUENCE</scope>
    <source>
        <strain evidence="3">CGMCC 1.15360</strain>
    </source>
</reference>
<accession>A0A916Z2Y2</accession>
<evidence type="ECO:0000313" key="3">
    <source>
        <dbReference type="EMBL" id="GGD73717.1"/>
    </source>
</evidence>
<feature type="domain" description="DUF5801" evidence="2">
    <location>
        <begin position="586"/>
        <end position="725"/>
    </location>
</feature>
<dbReference type="Pfam" id="PF19116">
    <property type="entry name" value="DUF5801"/>
    <property type="match status" value="9"/>
</dbReference>
<protein>
    <recommendedName>
        <fullName evidence="2">DUF5801 domain-containing protein</fullName>
    </recommendedName>
</protein>
<feature type="region of interest" description="Disordered" evidence="1">
    <location>
        <begin position="191"/>
        <end position="216"/>
    </location>
</feature>
<organism evidence="3 4">
    <name type="scientific">Croceicoccus mobilis</name>
    <dbReference type="NCBI Taxonomy" id="1703339"/>
    <lineage>
        <taxon>Bacteria</taxon>
        <taxon>Pseudomonadati</taxon>
        <taxon>Pseudomonadota</taxon>
        <taxon>Alphaproteobacteria</taxon>
        <taxon>Sphingomonadales</taxon>
        <taxon>Erythrobacteraceae</taxon>
        <taxon>Croceicoccus</taxon>
    </lineage>
</organism>
<dbReference type="RefSeq" id="WP_066777182.1">
    <property type="nucleotide sequence ID" value="NZ_BMIP01000005.1"/>
</dbReference>
<feature type="domain" description="DUF5801" evidence="2">
    <location>
        <begin position="1825"/>
        <end position="1976"/>
    </location>
</feature>
<reference evidence="3" key="1">
    <citation type="journal article" date="2014" name="Int. J. Syst. Evol. Microbiol.">
        <title>Complete genome sequence of Corynebacterium casei LMG S-19264T (=DSM 44701T), isolated from a smear-ripened cheese.</title>
        <authorList>
            <consortium name="US DOE Joint Genome Institute (JGI-PGF)"/>
            <person name="Walter F."/>
            <person name="Albersmeier A."/>
            <person name="Kalinowski J."/>
            <person name="Ruckert C."/>
        </authorList>
    </citation>
    <scope>NUCLEOTIDE SEQUENCE</scope>
    <source>
        <strain evidence="3">CGMCC 1.15360</strain>
    </source>
</reference>
<feature type="domain" description="DUF5801" evidence="2">
    <location>
        <begin position="2002"/>
        <end position="2165"/>
    </location>
</feature>
<keyword evidence="4" id="KW-1185">Reference proteome</keyword>
<evidence type="ECO:0000313" key="4">
    <source>
        <dbReference type="Proteomes" id="UP000612349"/>
    </source>
</evidence>
<dbReference type="EMBL" id="BMIP01000005">
    <property type="protein sequence ID" value="GGD73717.1"/>
    <property type="molecule type" value="Genomic_DNA"/>
</dbReference>
<gene>
    <name evidence="3" type="ORF">GCM10010990_24150</name>
</gene>
<dbReference type="OrthoDB" id="8335338at2"/>
<dbReference type="InterPro" id="IPR043824">
    <property type="entry name" value="DUF5801"/>
</dbReference>
<dbReference type="Gene3D" id="2.60.40.3440">
    <property type="match status" value="1"/>
</dbReference>
<feature type="domain" description="DUF5801" evidence="2">
    <location>
        <begin position="453"/>
        <end position="563"/>
    </location>
</feature>
<evidence type="ECO:0000256" key="1">
    <source>
        <dbReference type="SAM" id="MobiDB-lite"/>
    </source>
</evidence>
<feature type="domain" description="DUF5801" evidence="2">
    <location>
        <begin position="1658"/>
        <end position="1803"/>
    </location>
</feature>
<sequence>MDFQASGKDGGTNGEGHEGLGDMSAADANFAQGSAAAASAGLGQRVIAQPGQQNTVMLPAGVTINDLEVSGDNIVVRLPDGTMITVVDAVLYDVDFVIAGTTVPDENWKDYLGVEVPIDPEGGNAQSSGGNFADAVNPIDPAYAIGDLLPYTELQFTQADDPEVFPGPINGLPEVTSVPNIAESDAGTIVDEDGLPAREGDMGDEPAGTDSASNDESTVGVINFVSPDGVDQLLIDGEPVFEIVDGELVIIFEPTPLGNGILTVVDVDLDAGTITYDYTLTDNTISDGNTVDFDITVVDPDGDSDTGNVVISIIDDTPITTDDGNLATLPDEAAGIVVGTLEQIWANDDFGADGMGTPAIDIGSGDQGGTIAIVDGELVYTAGGDALPGETLVETFTYTITDGDGSVSNTATFTVTLTENGPALDAEAASILVDEDGLPGGIAGGEGDLTGETITASGMLSGLDFGGDGAGDIVLAAEADTGLVTLAGNAVETVWDAATHTLTGQDAVTGEAVFTLTITDTATGAYEFNLLSPVSHPGADEDDATLSIDVTVTDSDGDAVTGAISVIIDDDSPIITLTGAEAGMAVLDESPLAADGIASASVDFSGSFTSAFGADGAGAVDYTLSLTGSDVGSGLYALNGTQIVLNLADGVITGSADGTDYFTISVEAGGVVTFAFTDAYANIAHDDTTSADDAASLLIEGGALSLVATVTDADGDTASASVDLGTGTFAIEDDGPAIDVSAMGEAGYTATTSDGAITESDGFDLSAIFAATGDYGTDGAGSTTGTYGLALLSPASGLTSGGEAITLTIDGDTVTGATASSTVFTVTVNAETGSLTLTQEAVIDHAEGSDSVALADGLIAATFAATITDADGDSASADASFDLGGNLVFTDDLPTIVATGDIASAVLDESPVSDDGISSVTVDYSGNFTTDNGNDAPGSVTYALSLSGSDAGSGLYTLDGTEIVLNIAGGVITGSADGTDYFTISVDASGSVTFAFTGDYANITNGDATSNDDPAALMAGTGVLTLVATATDSDFDSASAAIDLGNGTFVIEDDGPTAADDGAFMVDEDQTLSDIDVFGNDDAGTDGVDLATGITIVTDAAKGTVTYNGDGTFDYTPDAGASGDDSFTYSITDADGDTSTATVSLTIAPDSVPVIRSIDDATVDEDGLVGANADDGQTDPAETTSTGLATVTGTIVVDFGADVPADPMAAFSFDNVDALDGSITSDGQPVDFALDGDGNIVGTVDGGATNVITIALTDASAPSGGSVSYIYTVTLSQPVDHPAAGSEDSVTIAGISFTVADSDVIDTVSGSFDATIVDDVPSADAVLDGAPVLTVDDTTLGVDASADFAGAFTIVAGADGADSVTYVLGVSAAGADSGLTDTASGEAILLYVEGGEVVGRVGGESGDIAFTVSVDATGTVTLDQLRAIYHSGPADPIESGDAAETLSSADLITLTATVTDGDGDMASDTLNIGQSLMFEDDGPAITADAAIDAGMAMTSDATLPDSDATSLDLSAVFGFSGADYGEDGAGSTTESYSLSLLVAEGSPSGLTSGGEAIVLSVYGDGSVVTGSTGEGTVFTITVAADGTLTLDQLATVDHAMGSDLATLADGLVQADYSVTITDGDGDSVTQTANIDLGGNIAFGDDTPTITATGGAIAATLDESPLPADGDGIASVTVDYSGSFSGDYGADGAGSTTYALTLNGSDVASGVYALSDTGTGMGEEIVLNLVGGEIVGTAGGQAYFAISVSADGMVNFSQSANVWHGDTGSDDDAVSILLADGTMGLTATITDFDTDSASDTIDLSGGVFSIQDDGPSLTVSAMDDDSEQAATDDDGSPNVDTLQLSAIFATTSFDYGTDGAAASGGLSETYALNIAAAYDAGTGTTLTSGGATIYLYEIGNTVIGATAATYGELASANTVFVVDVNTSTGEVGLQQYAPLDHATGTDSLSLPTGLIEASYDVIVTDGDGDTVSDDASIDLGGNLVFNDDAPAIEATGTPAVALLDESPLPDAGDGVTHVPYDGIREVSVDYSANFNVTASADTPNAVAYALQLSADGVGSGLYALDNTDVTDGDGDGIGQGTEILLSMDGGDVVGTANGTEYFRIALDEATGVVTFSQSENIWHDEPGFWNFMDEGVSISMPEGTLTLEATVTDSDNDVASALIDLSDGAFTIEDDGPSVWTKTKYTPFEMSGTTEYALIANGDLDFDFGTDGPLGGSLGTGMTFELLSTSSVDSIPLTSISQPVYNPVSDSWQFSFEYTTSTGTSGSNAGEITYDGDAWTLTLDDNFEFSAILAQSDATVRTGYDAPGMTGGQTEIVVSKLDIGDGDPIYVQFRGYNGTLTAGGDNAFAAGDEVGGTQTWVSITNEENGVAGDTIQDGEVLDFDFYSFDPKQYDKVQDSFVSGMTLSLDGVGANEDLIVILKLADPGDPTNIITTRAVVVGSDDIYRNGDAIPDGYGAPTLDNNDGFVIIEGNDYLEDGEAYVIVGAQLMVSSSGLTGSGIDLNGAVGDDGGSTGTVAFGAATDDNDVIKISDIGLIRTVIDQSAVSLDIRATATDADGDSYYYDFHINPFSDPVVLDLDGNGIAFQSLDAGVTYDMNGDGIADATSWISAGDAILIHDLNGNGAVDDAGEFIFHDDGMTDLETLAAIYGDTLDANDADYAQFGVWADDGDGVFEAGEYMTLAEAGITDIQLTSDGEAYAVDGGEVQVLGTGSFNGGTGTLVDAAFRTQYGTEQQRTAEMATIAALAPALLETAAAQATTSFAAPEMVNFDETPLLTQQFTKFSAFDGGDFTAADLPTLDTASHVENAMPQSSLATAAADAGLETALTASNEPAAVEAADLGASSDAAADFSGAGAMTAQMMEAMLDLTAAPAPAEGAQGMQALDAVREALAEVTGEDDISALVQQIVDTAGVETHGAADHAIAAHGAHPIAAADIAALLGGEIAGAGHGAAMQMTDGADEAALAAAVAH</sequence>
<dbReference type="Proteomes" id="UP000612349">
    <property type="component" value="Unassembled WGS sequence"/>
</dbReference>
<feature type="domain" description="DUF5801" evidence="2">
    <location>
        <begin position="1505"/>
        <end position="1634"/>
    </location>
</feature>
<feature type="domain" description="DUF5801" evidence="2">
    <location>
        <begin position="1333"/>
        <end position="1473"/>
    </location>
</feature>
<evidence type="ECO:0000259" key="2">
    <source>
        <dbReference type="Pfam" id="PF19116"/>
    </source>
</evidence>
<dbReference type="Pfam" id="PF17963">
    <property type="entry name" value="Big_9"/>
    <property type="match status" value="1"/>
</dbReference>
<name>A0A916Z2Y2_9SPHN</name>
<proteinExistence type="predicted"/>
<feature type="domain" description="DUF5801" evidence="2">
    <location>
        <begin position="757"/>
        <end position="879"/>
    </location>
</feature>
<comment type="caution">
    <text evidence="3">The sequence shown here is derived from an EMBL/GenBank/DDBJ whole genome shotgun (WGS) entry which is preliminary data.</text>
</comment>
<dbReference type="Gene3D" id="2.40.30.290">
    <property type="match status" value="2"/>
</dbReference>
<feature type="domain" description="DUF5801" evidence="2">
    <location>
        <begin position="905"/>
        <end position="1045"/>
    </location>
</feature>